<dbReference type="EMBL" id="CADCVN010000347">
    <property type="protein sequence ID" value="CAA9479164.1"/>
    <property type="molecule type" value="Genomic_DNA"/>
</dbReference>
<dbReference type="AlphaFoldDB" id="A0A6J4RW97"/>
<name>A0A6J4RW97_9BACT</name>
<feature type="non-terminal residue" evidence="1">
    <location>
        <position position="39"/>
    </location>
</feature>
<reference evidence="1" key="1">
    <citation type="submission" date="2020-02" db="EMBL/GenBank/DDBJ databases">
        <authorList>
            <person name="Meier V. D."/>
        </authorList>
    </citation>
    <scope>NUCLEOTIDE SEQUENCE</scope>
    <source>
        <strain evidence="1">AVDCRST_MAG96</strain>
    </source>
</reference>
<organism evidence="1">
    <name type="scientific">uncultured Segetibacter sp</name>
    <dbReference type="NCBI Taxonomy" id="481133"/>
    <lineage>
        <taxon>Bacteria</taxon>
        <taxon>Pseudomonadati</taxon>
        <taxon>Bacteroidota</taxon>
        <taxon>Chitinophagia</taxon>
        <taxon>Chitinophagales</taxon>
        <taxon>Chitinophagaceae</taxon>
        <taxon>Segetibacter</taxon>
        <taxon>environmental samples</taxon>
    </lineage>
</organism>
<protein>
    <submittedName>
        <fullName evidence="1">Uncharacterized protein</fullName>
    </submittedName>
</protein>
<sequence>WPCSNSALNPIQTCGLCNYYIMLNLEKFYLFIKHTTYKH</sequence>
<proteinExistence type="predicted"/>
<accession>A0A6J4RW97</accession>
<evidence type="ECO:0000313" key="1">
    <source>
        <dbReference type="EMBL" id="CAA9479164.1"/>
    </source>
</evidence>
<gene>
    <name evidence="1" type="ORF">AVDCRST_MAG96-914</name>
</gene>
<feature type="non-terminal residue" evidence="1">
    <location>
        <position position="1"/>
    </location>
</feature>